<keyword evidence="5" id="KW-0175">Coiled coil</keyword>
<dbReference type="AlphaFoldDB" id="A0AAD4T243"/>
<accession>A0AAD4T243</accession>
<evidence type="ECO:0000313" key="9">
    <source>
        <dbReference type="Proteomes" id="UP001202328"/>
    </source>
</evidence>
<evidence type="ECO:0000256" key="4">
    <source>
        <dbReference type="ARBA" id="ARBA00022989"/>
    </source>
</evidence>
<dbReference type="GO" id="GO:0005886">
    <property type="term" value="C:plasma membrane"/>
    <property type="evidence" value="ECO:0007669"/>
    <property type="project" value="UniProtKB-SubCell"/>
</dbReference>
<comment type="caution">
    <text evidence="8">The sequence shown here is derived from an EMBL/GenBank/DDBJ whole genome shotgun (WGS) entry which is preliminary data.</text>
</comment>
<evidence type="ECO:0000256" key="6">
    <source>
        <dbReference type="ARBA" id="ARBA00023136"/>
    </source>
</evidence>
<evidence type="ECO:0000256" key="1">
    <source>
        <dbReference type="ARBA" id="ARBA00004162"/>
    </source>
</evidence>
<protein>
    <submittedName>
        <fullName evidence="8">Uncharacterized protein</fullName>
    </submittedName>
</protein>
<keyword evidence="3" id="KW-0812">Transmembrane</keyword>
<evidence type="ECO:0000256" key="3">
    <source>
        <dbReference type="ARBA" id="ARBA00022692"/>
    </source>
</evidence>
<sequence length="205" mass="24596">MTIKERDGGHESAIKSDQNPALDDKLSKVNFIRYFYFVKYRIYQNHELETKIYHAEEEIKNIDQTCKLIRETILQRKVRTLASDLTIKHHYSYYSSRERKDLKDMDLDKLKREKQVFGARVKNAKETWKAMKKEIPSLELKLAGAIEKRTAKEKLLVKLKKQRNKEKLNYNQQYYNKYRSLMQNIRNLVAKENITILQELSHKEV</sequence>
<dbReference type="PANTHER" id="PTHR32219">
    <property type="entry name" value="RNA-BINDING PROTEIN YLMH-RELATED"/>
    <property type="match status" value="1"/>
</dbReference>
<keyword evidence="4" id="KW-1133">Transmembrane helix</keyword>
<comment type="subcellular location">
    <subcellularLocation>
        <location evidence="1">Cell membrane</location>
        <topology evidence="1">Single-pass membrane protein</topology>
    </subcellularLocation>
</comment>
<name>A0AAD4T243_9MAGN</name>
<keyword evidence="2" id="KW-1003">Cell membrane</keyword>
<reference evidence="8" key="1">
    <citation type="submission" date="2022-04" db="EMBL/GenBank/DDBJ databases">
        <title>A functionally conserved STORR gene fusion in Papaver species that diverged 16.8 million years ago.</title>
        <authorList>
            <person name="Catania T."/>
        </authorList>
    </citation>
    <scope>NUCLEOTIDE SEQUENCE</scope>
    <source>
        <strain evidence="8">S-188037</strain>
    </source>
</reference>
<keyword evidence="6" id="KW-0472">Membrane</keyword>
<gene>
    <name evidence="8" type="ORF">MKW98_000686</name>
</gene>
<keyword evidence="9" id="KW-1185">Reference proteome</keyword>
<organism evidence="8 9">
    <name type="scientific">Papaver atlanticum</name>
    <dbReference type="NCBI Taxonomy" id="357466"/>
    <lineage>
        <taxon>Eukaryota</taxon>
        <taxon>Viridiplantae</taxon>
        <taxon>Streptophyta</taxon>
        <taxon>Embryophyta</taxon>
        <taxon>Tracheophyta</taxon>
        <taxon>Spermatophyta</taxon>
        <taxon>Magnoliopsida</taxon>
        <taxon>Ranunculales</taxon>
        <taxon>Papaveraceae</taxon>
        <taxon>Papaveroideae</taxon>
        <taxon>Papaver</taxon>
    </lineage>
</organism>
<dbReference type="InterPro" id="IPR055282">
    <property type="entry name" value="PPI1-4"/>
</dbReference>
<evidence type="ECO:0000313" key="8">
    <source>
        <dbReference type="EMBL" id="KAI3936412.1"/>
    </source>
</evidence>
<evidence type="ECO:0000256" key="2">
    <source>
        <dbReference type="ARBA" id="ARBA00022475"/>
    </source>
</evidence>
<dbReference type="PANTHER" id="PTHR32219:SF2">
    <property type="entry name" value="PROTON PUMP-INTERACTOR 1"/>
    <property type="match status" value="1"/>
</dbReference>
<dbReference type="Proteomes" id="UP001202328">
    <property type="component" value="Unassembled WGS sequence"/>
</dbReference>
<evidence type="ECO:0000256" key="7">
    <source>
        <dbReference type="ARBA" id="ARBA00038080"/>
    </source>
</evidence>
<evidence type="ECO:0000256" key="5">
    <source>
        <dbReference type="ARBA" id="ARBA00023054"/>
    </source>
</evidence>
<dbReference type="EMBL" id="JAJJMB010005965">
    <property type="protein sequence ID" value="KAI3936412.1"/>
    <property type="molecule type" value="Genomic_DNA"/>
</dbReference>
<comment type="similarity">
    <text evidence="7">Belongs to the plant Proton pump-interactor protein family.</text>
</comment>
<proteinExistence type="inferred from homology"/>